<keyword evidence="10" id="KW-1185">Reference proteome</keyword>
<dbReference type="GeneID" id="92375346"/>
<reference evidence="9" key="1">
    <citation type="submission" date="2016-09" db="EMBL/GenBank/DDBJ databases">
        <authorList>
            <person name="Hebert L."/>
            <person name="Moumen B."/>
        </authorList>
    </citation>
    <scope>NUCLEOTIDE SEQUENCE [LARGE SCALE GENOMIC DNA]</scope>
    <source>
        <strain evidence="9">OVI</strain>
    </source>
</reference>
<evidence type="ECO:0000256" key="4">
    <source>
        <dbReference type="ARBA" id="ARBA00023212"/>
    </source>
</evidence>
<dbReference type="InterPro" id="IPR027012">
    <property type="entry name" value="Enkurin_dom"/>
</dbReference>
<evidence type="ECO:0000256" key="1">
    <source>
        <dbReference type="ARBA" id="ARBA00004138"/>
    </source>
</evidence>
<dbReference type="VEuPathDB" id="TriTrypDB:TEOVI_000140600"/>
<evidence type="ECO:0000256" key="7">
    <source>
        <dbReference type="SAM" id="MobiDB-lite"/>
    </source>
</evidence>
<dbReference type="PROSITE" id="PS51665">
    <property type="entry name" value="ENKURIN"/>
    <property type="match status" value="1"/>
</dbReference>
<keyword evidence="3" id="KW-0963">Cytoplasm</keyword>
<feature type="domain" description="Enkurin" evidence="8">
    <location>
        <begin position="159"/>
        <end position="251"/>
    </location>
</feature>
<accession>A0A1G4ICT7</accession>
<organism evidence="9 10">
    <name type="scientific">Trypanosoma equiperdum</name>
    <dbReference type="NCBI Taxonomy" id="5694"/>
    <lineage>
        <taxon>Eukaryota</taxon>
        <taxon>Discoba</taxon>
        <taxon>Euglenozoa</taxon>
        <taxon>Kinetoplastea</taxon>
        <taxon>Metakinetoplastina</taxon>
        <taxon>Trypanosomatida</taxon>
        <taxon>Trypanosomatidae</taxon>
        <taxon>Trypanosoma</taxon>
    </lineage>
</organism>
<feature type="coiled-coil region" evidence="6">
    <location>
        <begin position="154"/>
        <end position="249"/>
    </location>
</feature>
<feature type="coiled-coil region" evidence="6">
    <location>
        <begin position="14"/>
        <end position="41"/>
    </location>
</feature>
<keyword evidence="5" id="KW-0966">Cell projection</keyword>
<evidence type="ECO:0000313" key="10">
    <source>
        <dbReference type="Proteomes" id="UP000195570"/>
    </source>
</evidence>
<feature type="region of interest" description="Disordered" evidence="7">
    <location>
        <begin position="91"/>
        <end position="146"/>
    </location>
</feature>
<dbReference type="Pfam" id="PF13864">
    <property type="entry name" value="Enkurin"/>
    <property type="match status" value="1"/>
</dbReference>
<dbReference type="RefSeq" id="XP_067080738.1">
    <property type="nucleotide sequence ID" value="XM_067224637.1"/>
</dbReference>
<dbReference type="AlphaFoldDB" id="A0A1G4ICT7"/>
<evidence type="ECO:0000256" key="5">
    <source>
        <dbReference type="ARBA" id="ARBA00023273"/>
    </source>
</evidence>
<feature type="compositionally biased region" description="Polar residues" evidence="7">
    <location>
        <begin position="134"/>
        <end position="145"/>
    </location>
</feature>
<sequence length="253" mass="29273">MPTGAARLNFLQIKEQQQLNRERLREAAVEEQRAKEALCRQKEQYSHVQSHGYGRVVGKPASDVQIKVYIRECDGERAQCHTFMESEAMRHNASCKQEGKPRPAQPPRQKVQKLPPVAAPPQKKQEHTQQQQQRLSGSANASDTQRGIVPKYLLQRKAELAAQKEATQREAERQREIARYPPGHRLVSEEERKETLEKLAARRRELEMELHKIPIRYDTQSIKERRSKIENELSEIEAAERKFGSAKELFVPI</sequence>
<gene>
    <name evidence="9" type="ORF">TEOVI_000140600</name>
</gene>
<evidence type="ECO:0000256" key="3">
    <source>
        <dbReference type="ARBA" id="ARBA00022490"/>
    </source>
</evidence>
<dbReference type="InterPro" id="IPR052102">
    <property type="entry name" value="Enkurin_domain-protein"/>
</dbReference>
<dbReference type="PANTHER" id="PTHR21490">
    <property type="entry name" value="ENKURIN-RELATED"/>
    <property type="match status" value="1"/>
</dbReference>
<name>A0A1G4ICT7_TRYEQ</name>
<dbReference type="PANTHER" id="PTHR21490:SF2">
    <property type="entry name" value="ENKURIN DOMAIN-CONTAINING PROTEIN 1"/>
    <property type="match status" value="1"/>
</dbReference>
<evidence type="ECO:0000256" key="2">
    <source>
        <dbReference type="ARBA" id="ARBA00004245"/>
    </source>
</evidence>
<keyword evidence="6" id="KW-0175">Coiled coil</keyword>
<dbReference type="GO" id="GO:0005929">
    <property type="term" value="C:cilium"/>
    <property type="evidence" value="ECO:0007669"/>
    <property type="project" value="UniProtKB-SubCell"/>
</dbReference>
<evidence type="ECO:0000259" key="8">
    <source>
        <dbReference type="PROSITE" id="PS51665"/>
    </source>
</evidence>
<evidence type="ECO:0000256" key="6">
    <source>
        <dbReference type="SAM" id="Coils"/>
    </source>
</evidence>
<proteinExistence type="predicted"/>
<evidence type="ECO:0000313" key="9">
    <source>
        <dbReference type="EMBL" id="SCU69837.1"/>
    </source>
</evidence>
<comment type="subcellular location">
    <subcellularLocation>
        <location evidence="1">Cell projection</location>
        <location evidence="1">Cilium</location>
    </subcellularLocation>
    <subcellularLocation>
        <location evidence="2">Cytoplasm</location>
        <location evidence="2">Cytoskeleton</location>
    </subcellularLocation>
</comment>
<dbReference type="Proteomes" id="UP000195570">
    <property type="component" value="Unassembled WGS sequence"/>
</dbReference>
<dbReference type="GO" id="GO:0005881">
    <property type="term" value="C:cytoplasmic microtubule"/>
    <property type="evidence" value="ECO:0007669"/>
    <property type="project" value="TreeGrafter"/>
</dbReference>
<protein>
    <submittedName>
        <fullName evidence="9">Calmodulin-binding, putative</fullName>
    </submittedName>
</protein>
<comment type="caution">
    <text evidence="9">The sequence shown here is derived from an EMBL/GenBank/DDBJ whole genome shotgun (WGS) entry which is preliminary data.</text>
</comment>
<keyword evidence="4" id="KW-0206">Cytoskeleton</keyword>
<dbReference type="EMBL" id="CZPT02001311">
    <property type="protein sequence ID" value="SCU69837.1"/>
    <property type="molecule type" value="Genomic_DNA"/>
</dbReference>